<dbReference type="AlphaFoldDB" id="A0A7W5API5"/>
<dbReference type="GO" id="GO:0071949">
    <property type="term" value="F:FAD binding"/>
    <property type="evidence" value="ECO:0007669"/>
    <property type="project" value="InterPro"/>
</dbReference>
<gene>
    <name evidence="4" type="ORF">FHR83_007646</name>
</gene>
<evidence type="ECO:0000313" key="5">
    <source>
        <dbReference type="Proteomes" id="UP000590749"/>
    </source>
</evidence>
<dbReference type="Proteomes" id="UP000590749">
    <property type="component" value="Unassembled WGS sequence"/>
</dbReference>
<evidence type="ECO:0000256" key="2">
    <source>
        <dbReference type="ARBA" id="ARBA00023033"/>
    </source>
</evidence>
<dbReference type="EMBL" id="JACHXF010000021">
    <property type="protein sequence ID" value="MBB3099930.1"/>
    <property type="molecule type" value="Genomic_DNA"/>
</dbReference>
<reference evidence="4 5" key="1">
    <citation type="submission" date="2020-08" db="EMBL/GenBank/DDBJ databases">
        <title>Genomic Encyclopedia of Type Strains, Phase III (KMG-III): the genomes of soil and plant-associated and newly described type strains.</title>
        <authorList>
            <person name="Whitman W."/>
        </authorList>
    </citation>
    <scope>NUCLEOTIDE SEQUENCE [LARGE SCALE GENOMIC DNA]</scope>
    <source>
        <strain evidence="4 5">CECT 3287</strain>
    </source>
</reference>
<dbReference type="PANTHER" id="PTHR13789">
    <property type="entry name" value="MONOOXYGENASE"/>
    <property type="match status" value="1"/>
</dbReference>
<dbReference type="SUPFAM" id="SSF51905">
    <property type="entry name" value="FAD/NAD(P)-binding domain"/>
    <property type="match status" value="1"/>
</dbReference>
<dbReference type="InterPro" id="IPR036188">
    <property type="entry name" value="FAD/NAD-bd_sf"/>
</dbReference>
<keyword evidence="1" id="KW-0560">Oxidoreductase</keyword>
<evidence type="ECO:0000256" key="1">
    <source>
        <dbReference type="ARBA" id="ARBA00023002"/>
    </source>
</evidence>
<dbReference type="PRINTS" id="PR00420">
    <property type="entry name" value="RNGMNOXGNASE"/>
</dbReference>
<sequence length="382" mass="40155">MTRTAVVVGAGIGGLSAAIGLRREGWDVTVLERVAAFGPVGAGLVLQANGLRCLDALGLGEAVRMRGLADASAGTRRPDGRWLARVPAGDLERLLKTSAVGIHRAALHEILLGALPAGTVVTGAQVTAVTRDGLVDYDGPAGPVRIAADLVVGADGIHSTVRRLMWPAADPVHVGVRVWRGVTPPWDGDLAVAFTWDRGAEFGIVPLVDGRVYWFAAVNAVPGGPAGDDKALVLDRFGAWHEPIPALVAATGTVLRDDLACLDEPLPTYVRGRVALLGDAAHAMTPNLGQGANQALEDAVVLAGVASRPDGLAAYDAQRRPRSQQVAKASRMMGRFGQQLENPIAVAARNTVMRLTPPRMALRSMARYADWHPPAQTESVER</sequence>
<evidence type="ECO:0000259" key="3">
    <source>
        <dbReference type="Pfam" id="PF01494"/>
    </source>
</evidence>
<dbReference type="RefSeq" id="WP_183225991.1">
    <property type="nucleotide sequence ID" value="NZ_BMPW01000034.1"/>
</dbReference>
<keyword evidence="2" id="KW-0503">Monooxygenase</keyword>
<feature type="domain" description="FAD-binding" evidence="3">
    <location>
        <begin position="5"/>
        <end position="163"/>
    </location>
</feature>
<keyword evidence="5" id="KW-1185">Reference proteome</keyword>
<dbReference type="InterPro" id="IPR002938">
    <property type="entry name" value="FAD-bd"/>
</dbReference>
<accession>A0A7W5API5</accession>
<name>A0A7W5API5_9ACTN</name>
<comment type="caution">
    <text evidence="4">The sequence shown here is derived from an EMBL/GenBank/DDBJ whole genome shotgun (WGS) entry which is preliminary data.</text>
</comment>
<dbReference type="GO" id="GO:0004497">
    <property type="term" value="F:monooxygenase activity"/>
    <property type="evidence" value="ECO:0007669"/>
    <property type="project" value="UniProtKB-KW"/>
</dbReference>
<feature type="domain" description="FAD-binding" evidence="3">
    <location>
        <begin position="268"/>
        <end position="329"/>
    </location>
</feature>
<organism evidence="4 5">
    <name type="scientific">Actinoplanes campanulatus</name>
    <dbReference type="NCBI Taxonomy" id="113559"/>
    <lineage>
        <taxon>Bacteria</taxon>
        <taxon>Bacillati</taxon>
        <taxon>Actinomycetota</taxon>
        <taxon>Actinomycetes</taxon>
        <taxon>Micromonosporales</taxon>
        <taxon>Micromonosporaceae</taxon>
        <taxon>Actinoplanes</taxon>
    </lineage>
</organism>
<dbReference type="InterPro" id="IPR050493">
    <property type="entry name" value="FAD-dep_Monooxygenase_BioMet"/>
</dbReference>
<dbReference type="Gene3D" id="3.50.50.60">
    <property type="entry name" value="FAD/NAD(P)-binding domain"/>
    <property type="match status" value="1"/>
</dbReference>
<protein>
    <submittedName>
        <fullName evidence="4">2-polyprenyl-6-methoxyphenol hydroxylase-like FAD-dependent oxidoreductase</fullName>
    </submittedName>
</protein>
<evidence type="ECO:0000313" key="4">
    <source>
        <dbReference type="EMBL" id="MBB3099930.1"/>
    </source>
</evidence>
<proteinExistence type="predicted"/>
<dbReference type="Pfam" id="PF01494">
    <property type="entry name" value="FAD_binding_3"/>
    <property type="match status" value="2"/>
</dbReference>
<dbReference type="PANTHER" id="PTHR13789:SF309">
    <property type="entry name" value="PUTATIVE (AFU_ORTHOLOGUE AFUA_6G14510)-RELATED"/>
    <property type="match status" value="1"/>
</dbReference>